<dbReference type="NCBIfam" id="TIGR00702">
    <property type="entry name" value="YcaO-type kinase domain"/>
    <property type="match status" value="1"/>
</dbReference>
<feature type="domain" description="YcaO" evidence="1">
    <location>
        <begin position="60"/>
        <end position="391"/>
    </location>
</feature>
<dbReference type="EMBL" id="JAJOZR010000008">
    <property type="protein sequence ID" value="MCD7110019.1"/>
    <property type="molecule type" value="Genomic_DNA"/>
</dbReference>
<evidence type="ECO:0000313" key="2">
    <source>
        <dbReference type="EMBL" id="MCD7110019.1"/>
    </source>
</evidence>
<dbReference type="PANTHER" id="PTHR37809:SF1">
    <property type="entry name" value="RIBOSOMAL PROTEIN S12 METHYLTHIOTRANSFERASE ACCESSORY FACTOR YCAO"/>
    <property type="match status" value="1"/>
</dbReference>
<dbReference type="Gene3D" id="3.30.40.250">
    <property type="match status" value="1"/>
</dbReference>
<dbReference type="PANTHER" id="PTHR37809">
    <property type="entry name" value="RIBOSOMAL PROTEIN S12 METHYLTHIOTRANSFERASE ACCESSORY FACTOR YCAO"/>
    <property type="match status" value="1"/>
</dbReference>
<dbReference type="Proteomes" id="UP001139089">
    <property type="component" value="Unassembled WGS sequence"/>
</dbReference>
<accession>A0A9X1T1E2</accession>
<protein>
    <submittedName>
        <fullName evidence="2">YcaO-like family protein</fullName>
    </submittedName>
</protein>
<evidence type="ECO:0000259" key="1">
    <source>
        <dbReference type="PROSITE" id="PS51664"/>
    </source>
</evidence>
<dbReference type="Pfam" id="PF02624">
    <property type="entry name" value="YcaO"/>
    <property type="match status" value="1"/>
</dbReference>
<gene>
    <name evidence="2" type="ORF">LRX75_13330</name>
</gene>
<comment type="caution">
    <text evidence="2">The sequence shown here is derived from an EMBL/GenBank/DDBJ whole genome shotgun (WGS) entry which is preliminary data.</text>
</comment>
<dbReference type="RefSeq" id="WP_231815113.1">
    <property type="nucleotide sequence ID" value="NZ_JAJOZR010000008.1"/>
</dbReference>
<dbReference type="PROSITE" id="PS51664">
    <property type="entry name" value="YCAO"/>
    <property type="match status" value="1"/>
</dbReference>
<organism evidence="2 3">
    <name type="scientific">Rhizobium quercicola</name>
    <dbReference type="NCBI Taxonomy" id="2901226"/>
    <lineage>
        <taxon>Bacteria</taxon>
        <taxon>Pseudomonadati</taxon>
        <taxon>Pseudomonadota</taxon>
        <taxon>Alphaproteobacteria</taxon>
        <taxon>Hyphomicrobiales</taxon>
        <taxon>Rhizobiaceae</taxon>
        <taxon>Rhizobium/Agrobacterium group</taxon>
        <taxon>Rhizobium</taxon>
    </lineage>
</organism>
<keyword evidence="3" id="KW-1185">Reference proteome</keyword>
<dbReference type="Gene3D" id="3.30.1330.230">
    <property type="match status" value="1"/>
</dbReference>
<proteinExistence type="predicted"/>
<dbReference type="AlphaFoldDB" id="A0A9X1T1E2"/>
<dbReference type="InterPro" id="IPR003776">
    <property type="entry name" value="YcaO-like_dom"/>
</dbReference>
<sequence length="391" mass="42507">MRLQSFDRQCTAAETFDRVAPLLAGYGITRVARHTALDRIGIPVWCAYTPNARSIVVAQGKGATDADARTSAVMEALERAIACDPPVAATRASMADLTRRGRAFHALPGLVASGHDPLSADDETDWVEGRDLVSGETILVPWQAVVLDRTIHDSRYWQSSDGLASGNTPEEAILHGLMERVERDAHTLWQLRPQAARQACCVAPSGFDDPAILDAERRIGDAGLTLRLFDVTSDLGLPCFAAFLGPDAARLAGKRLRHVDVTLGCGAHPLPRQAALRAITECAQSRLTYISGARDDVFPADYDRPLAESIWHAMMAAPVARTFAEQPACTPETLIDHLHERRAGPMIAVRLSPPERPFAVVKVLAPALENPEGKRRQRYGTRALRQALVQG</sequence>
<name>A0A9X1T1E2_9HYPH</name>
<evidence type="ECO:0000313" key="3">
    <source>
        <dbReference type="Proteomes" id="UP001139089"/>
    </source>
</evidence>
<reference evidence="2" key="1">
    <citation type="submission" date="2021-12" db="EMBL/GenBank/DDBJ databases">
        <authorList>
            <person name="Li Y."/>
        </authorList>
    </citation>
    <scope>NUCLEOTIDE SEQUENCE</scope>
    <source>
        <strain evidence="2">DKSPLA3</strain>
    </source>
</reference>
<dbReference type="Gene3D" id="3.30.160.660">
    <property type="match status" value="1"/>
</dbReference>